<feature type="transmembrane region" description="Helical" evidence="5">
    <location>
        <begin position="83"/>
        <end position="104"/>
    </location>
</feature>
<dbReference type="Pfam" id="PF02518">
    <property type="entry name" value="HATPase_c"/>
    <property type="match status" value="1"/>
</dbReference>
<keyword evidence="5" id="KW-1133">Transmembrane helix</keyword>
<dbReference type="PANTHER" id="PTHR24421:SF61">
    <property type="entry name" value="OXYGEN SENSOR HISTIDINE KINASE NREB"/>
    <property type="match status" value="1"/>
</dbReference>
<evidence type="ECO:0000313" key="8">
    <source>
        <dbReference type="Proteomes" id="UP000326907"/>
    </source>
</evidence>
<comment type="caution">
    <text evidence="7">The sequence shown here is derived from an EMBL/GenBank/DDBJ whole genome shotgun (WGS) entry which is preliminary data.</text>
</comment>
<gene>
    <name evidence="7" type="ORF">F5983_37490</name>
</gene>
<dbReference type="InterPro" id="IPR003594">
    <property type="entry name" value="HATPase_dom"/>
</dbReference>
<feature type="transmembrane region" description="Helical" evidence="5">
    <location>
        <begin position="111"/>
        <end position="128"/>
    </location>
</feature>
<protein>
    <recommendedName>
        <fullName evidence="6">Histidine kinase/HSP90-like ATPase domain-containing protein</fullName>
    </recommendedName>
</protein>
<evidence type="ECO:0000256" key="2">
    <source>
        <dbReference type="ARBA" id="ARBA00022777"/>
    </source>
</evidence>
<feature type="transmembrane region" description="Helical" evidence="5">
    <location>
        <begin position="194"/>
        <end position="212"/>
    </location>
</feature>
<keyword evidence="3" id="KW-0902">Two-component regulatory system</keyword>
<dbReference type="InterPro" id="IPR050482">
    <property type="entry name" value="Sensor_HK_TwoCompSys"/>
</dbReference>
<dbReference type="SUPFAM" id="SSF55874">
    <property type="entry name" value="ATPase domain of HSP90 chaperone/DNA topoisomerase II/histidine kinase"/>
    <property type="match status" value="1"/>
</dbReference>
<dbReference type="Gene3D" id="3.30.565.10">
    <property type="entry name" value="Histidine kinase-like ATPase, C-terminal domain"/>
    <property type="match status" value="1"/>
</dbReference>
<evidence type="ECO:0000256" key="3">
    <source>
        <dbReference type="ARBA" id="ARBA00023012"/>
    </source>
</evidence>
<evidence type="ECO:0000313" key="7">
    <source>
        <dbReference type="EMBL" id="KAB2587533.1"/>
    </source>
</evidence>
<reference evidence="7 8" key="1">
    <citation type="submission" date="2019-09" db="EMBL/GenBank/DDBJ databases">
        <authorList>
            <person name="Liu P."/>
        </authorList>
    </citation>
    <scope>NUCLEOTIDE SEQUENCE [LARGE SCALE GENOMIC DNA]</scope>
    <source>
        <strain evidence="7 8">TRM68085</strain>
    </source>
</reference>
<accession>A0A5N5ECE3</accession>
<dbReference type="CDD" id="cd16917">
    <property type="entry name" value="HATPase_UhpB-NarQ-NarX-like"/>
    <property type="match status" value="1"/>
</dbReference>
<keyword evidence="5" id="KW-0812">Transmembrane</keyword>
<keyword evidence="2" id="KW-0418">Kinase</keyword>
<dbReference type="InterPro" id="IPR036890">
    <property type="entry name" value="HATPase_C_sf"/>
</dbReference>
<feature type="coiled-coil region" evidence="4">
    <location>
        <begin position="218"/>
        <end position="248"/>
    </location>
</feature>
<evidence type="ECO:0000256" key="5">
    <source>
        <dbReference type="SAM" id="Phobius"/>
    </source>
</evidence>
<evidence type="ECO:0000256" key="4">
    <source>
        <dbReference type="SAM" id="Coils"/>
    </source>
</evidence>
<dbReference type="GO" id="GO:0000160">
    <property type="term" value="P:phosphorelay signal transduction system"/>
    <property type="evidence" value="ECO:0007669"/>
    <property type="project" value="UniProtKB-KW"/>
</dbReference>
<feature type="transmembrane region" description="Helical" evidence="5">
    <location>
        <begin position="166"/>
        <end position="182"/>
    </location>
</feature>
<organism evidence="7 8">
    <name type="scientific">Streptomyces arboris</name>
    <dbReference type="NCBI Taxonomy" id="2600619"/>
    <lineage>
        <taxon>Bacteria</taxon>
        <taxon>Bacillati</taxon>
        <taxon>Actinomycetota</taxon>
        <taxon>Actinomycetes</taxon>
        <taxon>Kitasatosporales</taxon>
        <taxon>Streptomycetaceae</taxon>
        <taxon>Streptomyces</taxon>
    </lineage>
</organism>
<evidence type="ECO:0000256" key="1">
    <source>
        <dbReference type="ARBA" id="ARBA00022679"/>
    </source>
</evidence>
<name>A0A5N5ECE3_9ACTN</name>
<dbReference type="GO" id="GO:0016301">
    <property type="term" value="F:kinase activity"/>
    <property type="evidence" value="ECO:0007669"/>
    <property type="project" value="UniProtKB-KW"/>
</dbReference>
<feature type="domain" description="Histidine kinase/HSP90-like ATPase" evidence="6">
    <location>
        <begin position="336"/>
        <end position="416"/>
    </location>
</feature>
<dbReference type="Proteomes" id="UP000326907">
    <property type="component" value="Unassembled WGS sequence"/>
</dbReference>
<keyword evidence="8" id="KW-1185">Reference proteome</keyword>
<dbReference type="EMBL" id="VYUA01000097">
    <property type="protein sequence ID" value="KAB2587533.1"/>
    <property type="molecule type" value="Genomic_DNA"/>
</dbReference>
<dbReference type="AlphaFoldDB" id="A0A5N5ECE3"/>
<feature type="transmembrane region" description="Helical" evidence="5">
    <location>
        <begin position="140"/>
        <end position="159"/>
    </location>
</feature>
<proteinExistence type="predicted"/>
<dbReference type="PANTHER" id="PTHR24421">
    <property type="entry name" value="NITRATE/NITRITE SENSOR PROTEIN NARX-RELATED"/>
    <property type="match status" value="1"/>
</dbReference>
<sequence>MTRASKGMNLQCIATRCIAAERMTWTGPTVSRWGMTSELGPRTSALKRTHRMLIRALTCLRVVQFALWGWVPFIGEGAGRYPPQVLGCYVLALLFSGVMFARALRSGVLPVRWVAADVALAAVYAVVVSRSYPPIEAASISNWVIPPLCGVTVTAAIYAGRYRVPAVIVVIAAWVAGAWPAIGTDSRLELLSNTAMMTLFALVAGITGKWLLGAAKSADEATERAVAAENAEARMQEAIRQKRLLHDHALATLLAIAQGTRTMGRDQIERLARKELEFLRTMADVKSNGSLIQLGESLAVMIRDHTAQVVLANVESVIAVPEDIPADVVAKMTSATCEALNNVVVHAETDWVRVTASSTPQGGVRITVVDRGRGFDPETVPRRGLDTSIAAPLREIDGEATIRSAPGNGTTVELKWSKR</sequence>
<keyword evidence="1" id="KW-0808">Transferase</keyword>
<evidence type="ECO:0000259" key="6">
    <source>
        <dbReference type="Pfam" id="PF02518"/>
    </source>
</evidence>
<feature type="transmembrane region" description="Helical" evidence="5">
    <location>
        <begin position="52"/>
        <end position="71"/>
    </location>
</feature>
<keyword evidence="4" id="KW-0175">Coiled coil</keyword>
<keyword evidence="5" id="KW-0472">Membrane</keyword>